<feature type="domain" description="Trimeric autotransporter adhesin YadA-like stalk" evidence="2">
    <location>
        <begin position="1102"/>
        <end position="1126"/>
    </location>
</feature>
<dbReference type="Gene3D" id="6.10.250.2120">
    <property type="match status" value="2"/>
</dbReference>
<evidence type="ECO:0000313" key="4">
    <source>
        <dbReference type="Proteomes" id="UP001059475"/>
    </source>
</evidence>
<reference evidence="3" key="1">
    <citation type="submission" date="2022-07" db="EMBL/GenBank/DDBJ databases">
        <title>First report of Bartonella spp. in marsupials in Brazil, with a description of Bartonella harrusi sp. nov. and new proposal for taxonomic reclassification of species of the genus Bartonella.</title>
        <authorList>
            <person name="Amaral R.B."/>
        </authorList>
    </citation>
    <scope>NUCLEOTIDE SEQUENCE</scope>
    <source>
        <strain evidence="3">117A</strain>
    </source>
</reference>
<accession>A0ABY5EWU1</accession>
<feature type="domain" description="Trimeric autotransporter adhesin YadA-like stalk" evidence="2">
    <location>
        <begin position="1225"/>
        <end position="1260"/>
    </location>
</feature>
<feature type="domain" description="Trimeric autotransporter adhesin YadA-like stalk" evidence="2">
    <location>
        <begin position="798"/>
        <end position="839"/>
    </location>
</feature>
<feature type="domain" description="Trimeric autotransporter adhesin YadA-like stalk" evidence="2">
    <location>
        <begin position="1362"/>
        <end position="1404"/>
    </location>
</feature>
<feature type="domain" description="Trimeric autotransporter adhesin YadA-like stalk" evidence="2">
    <location>
        <begin position="2408"/>
        <end position="2441"/>
    </location>
</feature>
<feature type="domain" description="Trimeric autotransporter adhesin YadA-like stalk" evidence="2">
    <location>
        <begin position="730"/>
        <end position="758"/>
    </location>
</feature>
<dbReference type="Gene3D" id="4.10.80.270">
    <property type="match status" value="3"/>
</dbReference>
<proteinExistence type="predicted"/>
<dbReference type="Proteomes" id="UP001059475">
    <property type="component" value="Chromosome"/>
</dbReference>
<dbReference type="Gene3D" id="1.20.5.170">
    <property type="match status" value="12"/>
</dbReference>
<dbReference type="Pfam" id="PF05658">
    <property type="entry name" value="YadA_head"/>
    <property type="match status" value="4"/>
</dbReference>
<feature type="domain" description="Trimeric autotransporter adhesin YadA-like stalk" evidence="2">
    <location>
        <begin position="1961"/>
        <end position="1992"/>
    </location>
</feature>
<feature type="domain" description="Trimeric autotransporter adhesin YadA-like head" evidence="1">
    <location>
        <begin position="204"/>
        <end position="223"/>
    </location>
</feature>
<name>A0ABY5EWU1_9HYPH</name>
<feature type="domain" description="Trimeric autotransporter adhesin YadA-like stalk" evidence="2">
    <location>
        <begin position="2602"/>
        <end position="2630"/>
    </location>
</feature>
<feature type="domain" description="Trimeric autotransporter adhesin YadA-like stalk" evidence="2">
    <location>
        <begin position="2268"/>
        <end position="2305"/>
    </location>
</feature>
<keyword evidence="4" id="KW-1185">Reference proteome</keyword>
<feature type="domain" description="Trimeric autotransporter adhesin YadA-like stalk" evidence="2">
    <location>
        <begin position="1713"/>
        <end position="1738"/>
    </location>
</feature>
<dbReference type="Gene3D" id="6.10.250.2040">
    <property type="match status" value="2"/>
</dbReference>
<dbReference type="EMBL" id="CP101114">
    <property type="protein sequence ID" value="UTO28535.1"/>
    <property type="molecule type" value="Genomic_DNA"/>
</dbReference>
<dbReference type="InterPro" id="IPR011049">
    <property type="entry name" value="Serralysin-like_metalloprot_C"/>
</dbReference>
<organism evidence="3 4">
    <name type="scientific">Bartonella harrusi</name>
    <dbReference type="NCBI Taxonomy" id="2961895"/>
    <lineage>
        <taxon>Bacteria</taxon>
        <taxon>Pseudomonadati</taxon>
        <taxon>Pseudomonadota</taxon>
        <taxon>Alphaproteobacteria</taxon>
        <taxon>Hyphomicrobiales</taxon>
        <taxon>Bartonellaceae</taxon>
        <taxon>Bartonella</taxon>
    </lineage>
</organism>
<dbReference type="Gene3D" id="2.20.70.140">
    <property type="match status" value="2"/>
</dbReference>
<evidence type="ECO:0000259" key="2">
    <source>
        <dbReference type="Pfam" id="PF05662"/>
    </source>
</evidence>
<feature type="domain" description="Trimeric autotransporter adhesin YadA-like stalk" evidence="2">
    <location>
        <begin position="618"/>
        <end position="659"/>
    </location>
</feature>
<feature type="domain" description="Trimeric autotransporter adhesin YadA-like head" evidence="1">
    <location>
        <begin position="239"/>
        <end position="265"/>
    </location>
</feature>
<feature type="domain" description="Trimeric autotransporter adhesin YadA-like head" evidence="1">
    <location>
        <begin position="507"/>
        <end position="522"/>
    </location>
</feature>
<feature type="domain" description="Trimeric autotransporter adhesin YadA-like stalk" evidence="2">
    <location>
        <begin position="465"/>
        <end position="501"/>
    </location>
</feature>
<feature type="domain" description="Trimeric autotransporter adhesin YadA-like stalk" evidence="2">
    <location>
        <begin position="345"/>
        <end position="386"/>
    </location>
</feature>
<evidence type="ECO:0000313" key="3">
    <source>
        <dbReference type="EMBL" id="UTO28535.1"/>
    </source>
</evidence>
<dbReference type="InterPro" id="IPR008640">
    <property type="entry name" value="Adhesin_Head_dom"/>
</dbReference>
<feature type="domain" description="Trimeric autotransporter adhesin YadA-like stalk" evidence="2">
    <location>
        <begin position="1828"/>
        <end position="1867"/>
    </location>
</feature>
<feature type="domain" description="Trimeric autotransporter adhesin YadA-like stalk" evidence="2">
    <location>
        <begin position="1583"/>
        <end position="1625"/>
    </location>
</feature>
<feature type="domain" description="Trimeric autotransporter adhesin YadA-like stalk" evidence="2">
    <location>
        <begin position="954"/>
        <end position="993"/>
    </location>
</feature>
<feature type="domain" description="Trimeric autotransporter adhesin YadA-like stalk" evidence="2">
    <location>
        <begin position="2727"/>
        <end position="2759"/>
    </location>
</feature>
<dbReference type="Gene3D" id="2.150.10.10">
    <property type="entry name" value="Serralysin-like metalloprotease, C-terminal"/>
    <property type="match status" value="3"/>
</dbReference>
<gene>
    <name evidence="3" type="ORF">NMK50_00370</name>
</gene>
<protein>
    <recommendedName>
        <fullName evidence="5">Surface protein/Bartonella adhesin</fullName>
    </recommendedName>
</protein>
<dbReference type="Gene3D" id="6.10.250.2030">
    <property type="match status" value="5"/>
</dbReference>
<feature type="domain" description="Trimeric autotransporter adhesin YadA-like head" evidence="1">
    <location>
        <begin position="550"/>
        <end position="573"/>
    </location>
</feature>
<feature type="domain" description="Trimeric autotransporter adhesin YadA-like stalk" evidence="2">
    <location>
        <begin position="1462"/>
        <end position="1488"/>
    </location>
</feature>
<dbReference type="InterPro" id="IPR008635">
    <property type="entry name" value="Coiled_stalk_dom"/>
</dbReference>
<dbReference type="SUPFAM" id="SSF101967">
    <property type="entry name" value="Adhesin YadA, collagen-binding domain"/>
    <property type="match status" value="5"/>
</dbReference>
<evidence type="ECO:0008006" key="5">
    <source>
        <dbReference type="Google" id="ProtNLM"/>
    </source>
</evidence>
<dbReference type="Pfam" id="PF05662">
    <property type="entry name" value="YadA_stalk"/>
    <property type="match status" value="21"/>
</dbReference>
<sequence>MMKKIQKISAKNDFNISHSFYQRPFVRTLSLAGMVVFLSNILPVSAGVAGNSSDGKPNTFETASIAANNDPTTSHIDVTESHVSGGEPFSRFAVSAQPVSVSALESDPAALTVDVSAHTEAPEEDTVKKGPRLRSFSLPDLRQISALESDPSALNGDISAEDETLESNTISKRTLSRAFSMPELNQPMARGFTSFSARMAKAGLALGDGAYAPGVASIAIGQDTTLPNDTSRYWHAPTAEGKMSIAIGLSAKSPAAESIAIGSDAVVKVKDAERAVIIGESTTASVATGVALGASSDAVTASDIVGYSPKTGIASTLDDDVAWKSGYGAVSIAAYDNGNVAKTRQIVGLSAGTEDTDAVNVAQLKELREMVVEGWKFTIGGENSTSVSLDTENTIDFSSGSKNFKIAKGEKDNKVTFDLAKELELNSIKINDDIKLGASSLSAAGLIVADGPEMTKDGISAGSKKITNVATGTADTDAVNVAQLKAVQEAVAIKGLKINTAGKDFADAVAAAENSIAIGSKANVDALSTGAIAFGHGASVKNLTEKRGSDGAIALGENATVSVDNGIALGSKSIADVAAGVGGYDPSIRENADRQDNTWIGGLGALSIGDAKKGKTRQIVGVAAGTQDTDAVNVAQLKALQDSITPSWDLSVNGKNKTNVNSTNPMDLAAGSTNITLTKGEKDNNVKFDLAKDLTLESVKTGNTTLDATGLVITGGPKITTSGIDAGSKKITGVAEGSNNTDAVNFSQLNKVKKEVEQQVAANSFVKQDAKTQHITIGKDTGGDRINIANNKGETRTLTGVKDGNISKDSTDAVNGSQLFATNTNVTKNAKDITQAQGDIAKNSLDITEAKNNISTLDDNISKYLGGGANVLKGTEPTYTVQKGTYHNVADAFAGVDSSFTNVNNKITKVENAVTNIHNEIAQKIDQNALSWNEKEQAFVATHGEEDSKTNSKITSLQNGAVSKDSTDAINGSQLFDTNEKVAAYFGGDASYKDGSWTAPTFKFKTIKDDGTEEDGTYYNVAAAFAGVGTSITNVKKEITNLNNEITKVESESIVKWDETTKSINIGKEKDGTIINLQNKDNENRTIAGVIGGKISKDSNEAVNGSQLFDTNEKVAAYFGGDASYKDGSWTAPKFVVKKFNSQNSVTDATYGNVTAAFAGVGESFEKVKDSFKEIKDEITKKIQKEITTVQGDALLWDKAKSAFVATHGEKEGKKSNSKITFLQNGDISEGSTDAVTGSQLYSLNNDIAHYFDKNAGYNGDGTWKAPTFKLKAVKDDGNSEEKTYDTVAEAFEDVGTSITNVQNKVTEQVNNAIENINTQITNVTENNLVQHDSKTGKITIGAKENGNLIDVTNNKGETRTITGVKGGTLSASSNEAVTGSQLFATNSNVTKNTNDINKATDKITKNSTDITVLNSEVSNIQGDALLWSKDAGAFVATHGEKGSKKTNSRITSLLGGEISANSTDAVTGSQLYFLGSEVTKSLGGNAKYENGTWTAPKFTVKTFQADGGVIDSTYDNVAAAFSGVGTSFANVNNNITNKFNELTQNITNITQEVQGDALLWGKDENAFVAQHGAKGSKKTNSKITSLKDGVISSLSTDAVNGSQLYSLNKQFAAYFGGGAGYNAKGEWTAPTFKVKGVKENGQTEDQDYTDVAAAFAGVGTSFKNVAKKINKEISDAKSDSLNWNKTANAFVATHGEKEGDAKSNSKITSLQNGAINENSTDAVAGQQLHQLGTQVAKFLGGNAAFKDGAFTEPTYNLSQISKEGEIKDAEFKDVGKAFTGLDESIKNVNNRIKEVSQGVAQDSLNWSAKDKAFVAQHGEGDAKSNSKITSLQNGTINEESTDAVAGQQLHQLGTGIATYLGGGAKYENGAWTAPKFTVKTVKADGSDVEDKDYSSVSAAFAGVGTSFTNIHKELKKEISQVVSDSLVKWDETTKSINIGKEKDGTAINIANKDKGDRILSGVKAGQNDNEAVNKGQLDKSLEKLSNSLQSDESAVVHYDKKDDDNSSINYASVTLGKGKGSAPVGLHNVADGQIAKDSHDAITGGQINTIGSDVAKFLGGNAAFKDGAFTEPTYNLSQISKEGEIKDAEFKDVGKAFTGLDESIKNVNDRIKEVSQGVAQDSLNWSAKDKAFVAQHGEGDAKSNSKITSLQNGAINENSTDAVAGQQLHQLGTQVAKSLGGNAAFKDGAFTEPTYNLSQISKEGEIKDAEFKDVGKAFTGLDESIKNVNDRIKEVSQGVAQDSLNWSAKDKAFVAQHGEGDAKSNSKITSLQNGTINENSTDAVAGQQLHQLGTGIATYLGGGAKYEGGEWTAPSFKVKTFSSDGNTKDENYTSVSAAFEGVGTSFANVNNNITNKFNELTENITNITQEVQGDALLWDKAKSAFVATHGEKEGDAKSNSKITSLQNGAINENSTDAVAGQQLHQLGTGIATYLGGGAKYENGAWTAPKFTVKTFKADGSDVEDKDYSSVSAAFAGVGTSFTNIHKELKKEISQVVSDSLVKWDETTKSINIGKEKDGTAINIANKDKGDRTLSGVKAATQNNQAVNKEQFDKGLKDLSLSLQSDESAVVHYDKKDDDNSSINYASVTLGKGKGSAPVGLHNVADGQIAKDSHDAITGGQINTIGSDVAKFLGGNAAFKDGAFTEPTYNLSQISKEGEIKDAEFKDVGKAFTGLDESIKNVNDRIKEVSQGVAQDSLNWSAKDKAFVAQHGEGDAKSNSKITSLQNGAINENSTDAVAGQQLHQLGTQVAKSLGGNAAFKDGAFTEPTYNLSQISKEGEIKDAEFKDVGKAFTGLDESIKNVNDRIKEVSQGVAQDSLNWSAKDKAFVAQHGEGDAKSNSKITSLQNGAINENSTDAVAGQQLHQLGTQVAKSLGGNAAFKDGAFTEPTYNLSQISKEGEIKDAEFKDVGKAFTGLDESIKNVNDRIKEVSQGVAQDSLNWSAKDKAFVAQHGEGDAKSTARLPLFRMEQLMRIPRML</sequence>
<feature type="domain" description="Trimeric autotransporter adhesin YadA-like stalk" evidence="2">
    <location>
        <begin position="2028"/>
        <end position="2056"/>
    </location>
</feature>
<feature type="domain" description="Trimeric autotransporter adhesin YadA-like stalk" evidence="2">
    <location>
        <begin position="2153"/>
        <end position="2185"/>
    </location>
</feature>
<dbReference type="Gene3D" id="6.20.50.100">
    <property type="match status" value="2"/>
</dbReference>
<evidence type="ECO:0000259" key="1">
    <source>
        <dbReference type="Pfam" id="PF05658"/>
    </source>
</evidence>
<feature type="domain" description="Trimeric autotransporter adhesin YadA-like stalk" evidence="2">
    <location>
        <begin position="2848"/>
        <end position="2880"/>
    </location>
</feature>